<gene>
    <name evidence="3" type="ORF">F9B16_02690</name>
</gene>
<keyword evidence="2" id="KW-0812">Transmembrane</keyword>
<evidence type="ECO:0000313" key="4">
    <source>
        <dbReference type="Proteomes" id="UP000483004"/>
    </source>
</evidence>
<evidence type="ECO:0000256" key="1">
    <source>
        <dbReference type="SAM" id="MobiDB-lite"/>
    </source>
</evidence>
<accession>A0A6L3WA25</accession>
<comment type="caution">
    <text evidence="3">The sequence shown here is derived from an EMBL/GenBank/DDBJ whole genome shotgun (WGS) entry which is preliminary data.</text>
</comment>
<feature type="region of interest" description="Disordered" evidence="1">
    <location>
        <begin position="151"/>
        <end position="170"/>
    </location>
</feature>
<dbReference type="RefSeq" id="WP_151538186.1">
    <property type="nucleotide sequence ID" value="NZ_WBMR01000003.1"/>
</dbReference>
<name>A0A6L3WA25_9ACTN</name>
<organism evidence="3 4">
    <name type="scientific">Actinomadura montaniterrae</name>
    <dbReference type="NCBI Taxonomy" id="1803903"/>
    <lineage>
        <taxon>Bacteria</taxon>
        <taxon>Bacillati</taxon>
        <taxon>Actinomycetota</taxon>
        <taxon>Actinomycetes</taxon>
        <taxon>Streptosporangiales</taxon>
        <taxon>Thermomonosporaceae</taxon>
        <taxon>Actinomadura</taxon>
    </lineage>
</organism>
<dbReference type="EMBL" id="WBMR01000003">
    <property type="protein sequence ID" value="KAB2388839.1"/>
    <property type="molecule type" value="Genomic_DNA"/>
</dbReference>
<reference evidence="3 4" key="1">
    <citation type="submission" date="2019-09" db="EMBL/GenBank/DDBJ databases">
        <title>Actinomadura physcomitrii sp. nov., a novel actinomycete isolated from moss [Physcomitrium sphaericum (Ludw) Fuernr].</title>
        <authorList>
            <person name="Liu C."/>
            <person name="Zhuang X."/>
        </authorList>
    </citation>
    <scope>NUCLEOTIDE SEQUENCE [LARGE SCALE GENOMIC DNA]</scope>
    <source>
        <strain evidence="3 4">CYP1-1B</strain>
    </source>
</reference>
<evidence type="ECO:0000256" key="2">
    <source>
        <dbReference type="SAM" id="Phobius"/>
    </source>
</evidence>
<feature type="region of interest" description="Disordered" evidence="1">
    <location>
        <begin position="50"/>
        <end position="98"/>
    </location>
</feature>
<dbReference type="AlphaFoldDB" id="A0A6L3WA25"/>
<sequence>MGGFSDLTGKVEKEIVDLDDALLELRKREVVDASACTWRVDPMTQSFIRRGPEDGAAWRPAAPSESAETAPIDMTGEKPGGVGTAPFPPAAPSEPAADDNATLQAWFPSERPKQAPKPARRHRPMLYATVAGAALVLILLIAVVAQVDGRRREPPPRSEPTPSQTTLVTRQLSTLPSGLASAEPYSVPPSERCTAVLTEVSSGDLNRIGRVTERSQYNYNNQRLHAAIYSGWANAAVTIDPLAPVGDPSGTSAMQNWELHDGKTVIAVAVVTWRRAGPTSAWLLTQWPEFRSTS</sequence>
<dbReference type="Proteomes" id="UP000483004">
    <property type="component" value="Unassembled WGS sequence"/>
</dbReference>
<keyword evidence="2" id="KW-0472">Membrane</keyword>
<feature type="transmembrane region" description="Helical" evidence="2">
    <location>
        <begin position="126"/>
        <end position="147"/>
    </location>
</feature>
<evidence type="ECO:0000313" key="3">
    <source>
        <dbReference type="EMBL" id="KAB2388839.1"/>
    </source>
</evidence>
<feature type="compositionally biased region" description="Low complexity" evidence="1">
    <location>
        <begin position="60"/>
        <end position="71"/>
    </location>
</feature>
<keyword evidence="2" id="KW-1133">Transmembrane helix</keyword>
<proteinExistence type="predicted"/>
<protein>
    <submittedName>
        <fullName evidence="3">Uncharacterized protein</fullName>
    </submittedName>
</protein>
<keyword evidence="4" id="KW-1185">Reference proteome</keyword>